<keyword evidence="6 7" id="KW-0472">Membrane</keyword>
<accession>A0A1Z4LSP7</accession>
<evidence type="ECO:0000256" key="2">
    <source>
        <dbReference type="ARBA" id="ARBA00007430"/>
    </source>
</evidence>
<comment type="subcellular location">
    <subcellularLocation>
        <location evidence="1">Cell membrane</location>
        <topology evidence="1">Multi-pass membrane protein</topology>
    </subcellularLocation>
</comment>
<dbReference type="CDD" id="cd13127">
    <property type="entry name" value="MATE_tuaB_like"/>
    <property type="match status" value="1"/>
</dbReference>
<evidence type="ECO:0000256" key="3">
    <source>
        <dbReference type="ARBA" id="ARBA00022475"/>
    </source>
</evidence>
<evidence type="ECO:0000256" key="1">
    <source>
        <dbReference type="ARBA" id="ARBA00004651"/>
    </source>
</evidence>
<evidence type="ECO:0000256" key="6">
    <source>
        <dbReference type="ARBA" id="ARBA00023136"/>
    </source>
</evidence>
<keyword evidence="3" id="KW-1003">Cell membrane</keyword>
<proteinExistence type="inferred from homology"/>
<reference evidence="8 9" key="1">
    <citation type="submission" date="2017-06" db="EMBL/GenBank/DDBJ databases">
        <title>Genome sequencing of cyanobaciteial culture collection at National Institute for Environmental Studies (NIES).</title>
        <authorList>
            <person name="Hirose Y."/>
            <person name="Shimura Y."/>
            <person name="Fujisawa T."/>
            <person name="Nakamura Y."/>
            <person name="Kawachi M."/>
        </authorList>
    </citation>
    <scope>NUCLEOTIDE SEQUENCE [LARGE SCALE GENOMIC DNA]</scope>
    <source>
        <strain evidence="8 9">NIES-267</strain>
    </source>
</reference>
<feature type="transmembrane region" description="Helical" evidence="7">
    <location>
        <begin position="178"/>
        <end position="195"/>
    </location>
</feature>
<dbReference type="GO" id="GO:0005886">
    <property type="term" value="C:plasma membrane"/>
    <property type="evidence" value="ECO:0007669"/>
    <property type="project" value="UniProtKB-SubCell"/>
</dbReference>
<feature type="transmembrane region" description="Helical" evidence="7">
    <location>
        <begin position="300"/>
        <end position="321"/>
    </location>
</feature>
<comment type="similarity">
    <text evidence="2">Belongs to the polysaccharide synthase family.</text>
</comment>
<dbReference type="InterPro" id="IPR050833">
    <property type="entry name" value="Poly_Biosynth_Transport"/>
</dbReference>
<keyword evidence="9" id="KW-1185">Reference proteome</keyword>
<dbReference type="PANTHER" id="PTHR30250">
    <property type="entry name" value="PST FAMILY PREDICTED COLANIC ACID TRANSPORTER"/>
    <property type="match status" value="1"/>
</dbReference>
<name>A0A1Z4LSP7_9CYAN</name>
<evidence type="ECO:0000256" key="7">
    <source>
        <dbReference type="SAM" id="Phobius"/>
    </source>
</evidence>
<dbReference type="OrthoDB" id="9770347at2"/>
<feature type="transmembrane region" description="Helical" evidence="7">
    <location>
        <begin position="388"/>
        <end position="408"/>
    </location>
</feature>
<protein>
    <submittedName>
        <fullName evidence="8">Polysaccharide biosynthesis protein</fullName>
    </submittedName>
</protein>
<dbReference type="Proteomes" id="UP000218418">
    <property type="component" value="Chromosome"/>
</dbReference>
<keyword evidence="5 7" id="KW-1133">Transmembrane helix</keyword>
<keyword evidence="4 7" id="KW-0812">Transmembrane</keyword>
<dbReference type="Pfam" id="PF13440">
    <property type="entry name" value="Polysacc_synt_3"/>
    <property type="match status" value="1"/>
</dbReference>
<sequence length="421" mass="47485">MLINKVRDKFSNRFVRNVGWLSGAELINRIGRLVNVIFLARLLSPQDYGLAAIVLTVTEFADTFTMKSGVSSKLVQADNKDFPTLCNTAYWMNWIFSAFMFVFQCAAAFPISWFYKESQIILPLCVVSITYLALPLFSVQSAILVRENRLKVTALCNALQGLVSNIAMIIFAFMGLGMWAIVLPRLLVYPIWVIVNRRKCSWRNKSKFTLYRWREIASFATSVVGVELLNKLRANLDYLLVGRFLGIEALGLYYFAFNAGIGTSLNLINATTLSIFPYICEARNNLKQLKQRYFSSLKSIALLIIPLITLQSALAPFYVPVIYGQKWVEAVPILVIVCLSAFPRPFADAASMLLQAIDKTKINLYWNLIFTVFLAVCLLVAVNWGIYWVAISVLISHVICLPLFSIWASKYAFDKASASTL</sequence>
<feature type="transmembrane region" description="Helical" evidence="7">
    <location>
        <begin position="152"/>
        <end position="172"/>
    </location>
</feature>
<feature type="transmembrane region" description="Helical" evidence="7">
    <location>
        <begin position="120"/>
        <end position="145"/>
    </location>
</feature>
<gene>
    <name evidence="8" type="ORF">NIES267_37480</name>
</gene>
<feature type="transmembrane region" description="Helical" evidence="7">
    <location>
        <begin position="327"/>
        <end position="343"/>
    </location>
</feature>
<dbReference type="AlphaFoldDB" id="A0A1Z4LSP7"/>
<evidence type="ECO:0000313" key="8">
    <source>
        <dbReference type="EMBL" id="BAY84252.1"/>
    </source>
</evidence>
<dbReference type="PANTHER" id="PTHR30250:SF10">
    <property type="entry name" value="LIPOPOLYSACCHARIDE BIOSYNTHESIS PROTEIN WZXC"/>
    <property type="match status" value="1"/>
</dbReference>
<dbReference type="EMBL" id="AP018227">
    <property type="protein sequence ID" value="BAY84252.1"/>
    <property type="molecule type" value="Genomic_DNA"/>
</dbReference>
<feature type="transmembrane region" description="Helical" evidence="7">
    <location>
        <begin position="90"/>
        <end position="114"/>
    </location>
</feature>
<evidence type="ECO:0000256" key="4">
    <source>
        <dbReference type="ARBA" id="ARBA00022692"/>
    </source>
</evidence>
<evidence type="ECO:0000256" key="5">
    <source>
        <dbReference type="ARBA" id="ARBA00022989"/>
    </source>
</evidence>
<organism evidence="8 9">
    <name type="scientific">Calothrix parasitica NIES-267</name>
    <dbReference type="NCBI Taxonomy" id="1973488"/>
    <lineage>
        <taxon>Bacteria</taxon>
        <taxon>Bacillati</taxon>
        <taxon>Cyanobacteriota</taxon>
        <taxon>Cyanophyceae</taxon>
        <taxon>Nostocales</taxon>
        <taxon>Calotrichaceae</taxon>
        <taxon>Calothrix</taxon>
    </lineage>
</organism>
<feature type="transmembrane region" description="Helical" evidence="7">
    <location>
        <begin position="364"/>
        <end position="382"/>
    </location>
</feature>
<evidence type="ECO:0000313" key="9">
    <source>
        <dbReference type="Proteomes" id="UP000218418"/>
    </source>
</evidence>